<accession>B8BS81</accession>
<reference evidence="2 3" key="2">
    <citation type="journal article" date="2008" name="Nature">
        <title>The Phaeodactylum genome reveals the evolutionary history of diatom genomes.</title>
        <authorList>
            <person name="Bowler C."/>
            <person name="Allen A.E."/>
            <person name="Badger J.H."/>
            <person name="Grimwood J."/>
            <person name="Jabbari K."/>
            <person name="Kuo A."/>
            <person name="Maheswari U."/>
            <person name="Martens C."/>
            <person name="Maumus F."/>
            <person name="Otillar R.P."/>
            <person name="Rayko E."/>
            <person name="Salamov A."/>
            <person name="Vandepoele K."/>
            <person name="Beszteri B."/>
            <person name="Gruber A."/>
            <person name="Heijde M."/>
            <person name="Katinka M."/>
            <person name="Mock T."/>
            <person name="Valentin K."/>
            <person name="Verret F."/>
            <person name="Berges J.A."/>
            <person name="Brownlee C."/>
            <person name="Cadoret J.P."/>
            <person name="Chiovitti A."/>
            <person name="Choi C.J."/>
            <person name="Coesel S."/>
            <person name="De Martino A."/>
            <person name="Detter J.C."/>
            <person name="Durkin C."/>
            <person name="Falciatore A."/>
            <person name="Fournet J."/>
            <person name="Haruta M."/>
            <person name="Huysman M.J."/>
            <person name="Jenkins B.D."/>
            <person name="Jiroutova K."/>
            <person name="Jorgensen R.E."/>
            <person name="Joubert Y."/>
            <person name="Kaplan A."/>
            <person name="Kroger N."/>
            <person name="Kroth P.G."/>
            <person name="La Roche J."/>
            <person name="Lindquist E."/>
            <person name="Lommer M."/>
            <person name="Martin-Jezequel V."/>
            <person name="Lopez P.J."/>
            <person name="Lucas S."/>
            <person name="Mangogna M."/>
            <person name="McGinnis K."/>
            <person name="Medlin L.K."/>
            <person name="Montsant A."/>
            <person name="Oudot-Le Secq M.P."/>
            <person name="Napoli C."/>
            <person name="Obornik M."/>
            <person name="Parker M.S."/>
            <person name="Petit J.L."/>
            <person name="Porcel B.M."/>
            <person name="Poulsen N."/>
            <person name="Robison M."/>
            <person name="Rychlewski L."/>
            <person name="Rynearson T.A."/>
            <person name="Schmutz J."/>
            <person name="Shapiro H."/>
            <person name="Siaut M."/>
            <person name="Stanley M."/>
            <person name="Sussman M.R."/>
            <person name="Taylor A.R."/>
            <person name="Vardi A."/>
            <person name="von Dassow P."/>
            <person name="Vyverman W."/>
            <person name="Willis A."/>
            <person name="Wyrwicz L.S."/>
            <person name="Rokhsar D.S."/>
            <person name="Weissenbach J."/>
            <person name="Armbrust E.V."/>
            <person name="Green B.R."/>
            <person name="Van de Peer Y."/>
            <person name="Grigoriev I.V."/>
        </authorList>
    </citation>
    <scope>NUCLEOTIDE SEQUENCE [LARGE SCALE GENOMIC DNA]</scope>
    <source>
        <strain evidence="2 3">CCMP1335</strain>
    </source>
</reference>
<dbReference type="KEGG" id="tps:THAPSDRAFT_21045"/>
<dbReference type="InParanoid" id="B8BS81"/>
<evidence type="ECO:0000313" key="3">
    <source>
        <dbReference type="Proteomes" id="UP000001449"/>
    </source>
</evidence>
<feature type="signal peptide" evidence="1">
    <location>
        <begin position="1"/>
        <end position="20"/>
    </location>
</feature>
<sequence length="207" mass="23380">MTKLPTLSLLLSTNILTVHGWIPRISTSLRYYGNQNDNGRARGHETQQQQRVLHSKKFDDDGGFDDASDGDYDFDEDHHFILFGDGSIHKAPAFISRLEAIYGMDTQVDLTSENDVDNIGTASTVTTTAKEPLWQDKGERTKIGDWMDMTEGPCLGDCCGDECDEQCDIPEHYKVFSSTNDKIPKVDVMSFLGIRRAEPLRVQRDWD</sequence>
<keyword evidence="1" id="KW-0732">Signal</keyword>
<organism evidence="2 3">
    <name type="scientific">Thalassiosira pseudonana</name>
    <name type="common">Marine diatom</name>
    <name type="synonym">Cyclotella nana</name>
    <dbReference type="NCBI Taxonomy" id="35128"/>
    <lineage>
        <taxon>Eukaryota</taxon>
        <taxon>Sar</taxon>
        <taxon>Stramenopiles</taxon>
        <taxon>Ochrophyta</taxon>
        <taxon>Bacillariophyta</taxon>
        <taxon>Coscinodiscophyceae</taxon>
        <taxon>Thalassiosirophycidae</taxon>
        <taxon>Thalassiosirales</taxon>
        <taxon>Thalassiosiraceae</taxon>
        <taxon>Thalassiosira</taxon>
    </lineage>
</organism>
<gene>
    <name evidence="2" type="ORF">THAPSDRAFT_21045</name>
</gene>
<feature type="chain" id="PRO_5002868924" evidence="1">
    <location>
        <begin position="21"/>
        <end position="207"/>
    </location>
</feature>
<dbReference type="PaxDb" id="35128-Thaps21045"/>
<dbReference type="RefSeq" id="XP_002287034.1">
    <property type="nucleotide sequence ID" value="XM_002286998.1"/>
</dbReference>
<name>B8BS81_THAPS</name>
<reference evidence="2 3" key="1">
    <citation type="journal article" date="2004" name="Science">
        <title>The genome of the diatom Thalassiosira pseudonana: ecology, evolution, and metabolism.</title>
        <authorList>
            <person name="Armbrust E.V."/>
            <person name="Berges J.A."/>
            <person name="Bowler C."/>
            <person name="Green B.R."/>
            <person name="Martinez D."/>
            <person name="Putnam N.H."/>
            <person name="Zhou S."/>
            <person name="Allen A.E."/>
            <person name="Apt K.E."/>
            <person name="Bechner M."/>
            <person name="Brzezinski M.A."/>
            <person name="Chaal B.K."/>
            <person name="Chiovitti A."/>
            <person name="Davis A.K."/>
            <person name="Demarest M.S."/>
            <person name="Detter J.C."/>
            <person name="Glavina T."/>
            <person name="Goodstein D."/>
            <person name="Hadi M.Z."/>
            <person name="Hellsten U."/>
            <person name="Hildebrand M."/>
            <person name="Jenkins B.D."/>
            <person name="Jurka J."/>
            <person name="Kapitonov V.V."/>
            <person name="Kroger N."/>
            <person name="Lau W.W."/>
            <person name="Lane T.W."/>
            <person name="Larimer F.W."/>
            <person name="Lippmeier J.C."/>
            <person name="Lucas S."/>
            <person name="Medina M."/>
            <person name="Montsant A."/>
            <person name="Obornik M."/>
            <person name="Parker M.S."/>
            <person name="Palenik B."/>
            <person name="Pazour G.J."/>
            <person name="Richardson P.M."/>
            <person name="Rynearson T.A."/>
            <person name="Saito M.A."/>
            <person name="Schwartz D.C."/>
            <person name="Thamatrakoln K."/>
            <person name="Valentin K."/>
            <person name="Vardi A."/>
            <person name="Wilkerson F.P."/>
            <person name="Rokhsar D.S."/>
        </authorList>
    </citation>
    <scope>NUCLEOTIDE SEQUENCE [LARGE SCALE GENOMIC DNA]</scope>
    <source>
        <strain evidence="2 3">CCMP1335</strain>
    </source>
</reference>
<dbReference type="AlphaFoldDB" id="B8BS81"/>
<keyword evidence="3" id="KW-1185">Reference proteome</keyword>
<evidence type="ECO:0000256" key="1">
    <source>
        <dbReference type="SAM" id="SignalP"/>
    </source>
</evidence>
<proteinExistence type="predicted"/>
<evidence type="ECO:0000313" key="2">
    <source>
        <dbReference type="EMBL" id="EED96675.1"/>
    </source>
</evidence>
<dbReference type="GeneID" id="7445258"/>
<dbReference type="EMBL" id="CM000638">
    <property type="protein sequence ID" value="EED96675.1"/>
    <property type="molecule type" value="Genomic_DNA"/>
</dbReference>
<dbReference type="HOGENOM" id="CLU_1328726_0_0_1"/>
<protein>
    <submittedName>
        <fullName evidence="2">Uncharacterized protein</fullName>
    </submittedName>
</protein>
<dbReference type="Proteomes" id="UP000001449">
    <property type="component" value="Chromosome 1"/>
</dbReference>